<feature type="region of interest" description="Disordered" evidence="2">
    <location>
        <begin position="121"/>
        <end position="160"/>
    </location>
</feature>
<keyword evidence="1" id="KW-0808">Transferase</keyword>
<dbReference type="InterPro" id="IPR035983">
    <property type="entry name" value="Hect_E3_ubiquitin_ligase"/>
</dbReference>
<dbReference type="PROSITE" id="PS50020">
    <property type="entry name" value="WW_DOMAIN_2"/>
    <property type="match status" value="1"/>
</dbReference>
<dbReference type="PANTHER" id="PTHR11254:SF440">
    <property type="entry name" value="E3 UBIQUITIN-PROTEIN LIGASE NEDD-4"/>
    <property type="match status" value="1"/>
</dbReference>
<dbReference type="GO" id="GO:0016567">
    <property type="term" value="P:protein ubiquitination"/>
    <property type="evidence" value="ECO:0007669"/>
    <property type="project" value="TreeGrafter"/>
</dbReference>
<keyword evidence="4" id="KW-1185">Reference proteome</keyword>
<dbReference type="GO" id="GO:0005737">
    <property type="term" value="C:cytoplasm"/>
    <property type="evidence" value="ECO:0007669"/>
    <property type="project" value="TreeGrafter"/>
</dbReference>
<dbReference type="Proteomes" id="UP000095280">
    <property type="component" value="Unplaced"/>
</dbReference>
<organism evidence="4 5">
    <name type="scientific">Macrostomum lignano</name>
    <dbReference type="NCBI Taxonomy" id="282301"/>
    <lineage>
        <taxon>Eukaryota</taxon>
        <taxon>Metazoa</taxon>
        <taxon>Spiralia</taxon>
        <taxon>Lophotrochozoa</taxon>
        <taxon>Platyhelminthes</taxon>
        <taxon>Rhabditophora</taxon>
        <taxon>Macrostomorpha</taxon>
        <taxon>Macrostomida</taxon>
        <taxon>Macrostomidae</taxon>
        <taxon>Macrostomum</taxon>
    </lineage>
</organism>
<evidence type="ECO:0000313" key="5">
    <source>
        <dbReference type="WBParaSite" id="maker-unitig_21728-snap-gene-0.1-mRNA-1"/>
    </source>
</evidence>
<dbReference type="SUPFAM" id="SSF56204">
    <property type="entry name" value="Hect, E3 ligase catalytic domain"/>
    <property type="match status" value="1"/>
</dbReference>
<dbReference type="InterPro" id="IPR050409">
    <property type="entry name" value="E3_ubiq-protein_ligase"/>
</dbReference>
<feature type="compositionally biased region" description="Polar residues" evidence="2">
    <location>
        <begin position="366"/>
        <end position="375"/>
    </location>
</feature>
<protein>
    <submittedName>
        <fullName evidence="5">WW domain-containing protein</fullName>
    </submittedName>
</protein>
<dbReference type="SUPFAM" id="SSF51045">
    <property type="entry name" value="WW domain"/>
    <property type="match status" value="1"/>
</dbReference>
<evidence type="ECO:0000259" key="3">
    <source>
        <dbReference type="PROSITE" id="PS50020"/>
    </source>
</evidence>
<dbReference type="InterPro" id="IPR036020">
    <property type="entry name" value="WW_dom_sf"/>
</dbReference>
<sequence length="382" mass="43065">AAGTRSVGLVIFNSLRPGRHLPPQLSTSAADAASAAAARVAVSRCSTIPRASPDLAADERTERMTLDDSVVGRCRLCGSRARRRFSIAYTVGAAIWRLRADSDGRRRRWTIVSVDSRWRRRRRRQHGGGVHRSGTVTSGDESRLSSIEDLPLPPAAVAPNGRKFFINHNDKTTTWRDPREERLRQLVAAAAARAEPPAARLARGNENRLNDSGTAAARLGERVHTDNRVFYINHNCGAPSGTAVPYSRDYKQKYEYFPRPVVKAPKHMPNHKFDIRVKRTSILEDSFKLHYECYQWRTRANTSTRLITWRFCRSGQDQMAAFMRGFSELIDPRFIQIFDAAELELFAVRTAGHRRQRLEAEHPCSKATNDPTTGDHQLLARV</sequence>
<dbReference type="SMART" id="SM00456">
    <property type="entry name" value="WW"/>
    <property type="match status" value="1"/>
</dbReference>
<dbReference type="AlphaFoldDB" id="A0A1I8F5X6"/>
<name>A0A1I8F5X6_9PLAT</name>
<dbReference type="InterPro" id="IPR001202">
    <property type="entry name" value="WW_dom"/>
</dbReference>
<accession>A0A1I8F5X6</accession>
<dbReference type="CDD" id="cd00201">
    <property type="entry name" value="WW"/>
    <property type="match status" value="1"/>
</dbReference>
<feature type="region of interest" description="Disordered" evidence="2">
    <location>
        <begin position="359"/>
        <end position="382"/>
    </location>
</feature>
<evidence type="ECO:0000313" key="4">
    <source>
        <dbReference type="Proteomes" id="UP000095280"/>
    </source>
</evidence>
<dbReference type="GO" id="GO:0048814">
    <property type="term" value="P:regulation of dendrite morphogenesis"/>
    <property type="evidence" value="ECO:0007669"/>
    <property type="project" value="TreeGrafter"/>
</dbReference>
<dbReference type="Gene3D" id="3.90.1750.10">
    <property type="entry name" value="Hect, E3 ligase catalytic domains"/>
    <property type="match status" value="2"/>
</dbReference>
<dbReference type="Gene3D" id="2.20.70.10">
    <property type="match status" value="1"/>
</dbReference>
<reference evidence="5" key="1">
    <citation type="submission" date="2016-11" db="UniProtKB">
        <authorList>
            <consortium name="WormBaseParasite"/>
        </authorList>
    </citation>
    <scope>IDENTIFICATION</scope>
</reference>
<dbReference type="WBParaSite" id="maker-unitig_21728-snap-gene-0.1-mRNA-1">
    <property type="protein sequence ID" value="maker-unitig_21728-snap-gene-0.1-mRNA-1"/>
    <property type="gene ID" value="maker-unitig_21728-snap-gene-0.1"/>
</dbReference>
<dbReference type="GO" id="GO:0061630">
    <property type="term" value="F:ubiquitin protein ligase activity"/>
    <property type="evidence" value="ECO:0007669"/>
    <property type="project" value="TreeGrafter"/>
</dbReference>
<dbReference type="PANTHER" id="PTHR11254">
    <property type="entry name" value="HECT DOMAIN UBIQUITIN-PROTEIN LIGASE"/>
    <property type="match status" value="1"/>
</dbReference>
<evidence type="ECO:0000256" key="2">
    <source>
        <dbReference type="SAM" id="MobiDB-lite"/>
    </source>
</evidence>
<evidence type="ECO:0000256" key="1">
    <source>
        <dbReference type="ARBA" id="ARBA00022679"/>
    </source>
</evidence>
<dbReference type="GO" id="GO:0006511">
    <property type="term" value="P:ubiquitin-dependent protein catabolic process"/>
    <property type="evidence" value="ECO:0007669"/>
    <property type="project" value="TreeGrafter"/>
</dbReference>
<feature type="domain" description="WW" evidence="3">
    <location>
        <begin position="159"/>
        <end position="180"/>
    </location>
</feature>
<proteinExistence type="predicted"/>
<dbReference type="Gene3D" id="3.30.2160.10">
    <property type="entry name" value="Hect, E3 ligase catalytic domain"/>
    <property type="match status" value="1"/>
</dbReference>